<protein>
    <submittedName>
        <fullName evidence="2">Elongation factor 1-gamma-like</fullName>
    </submittedName>
</protein>
<organism evidence="2">
    <name type="scientific">Diabrotica virgifera virgifera</name>
    <name type="common">western corn rootworm</name>
    <dbReference type="NCBI Taxonomy" id="50390"/>
    <lineage>
        <taxon>Eukaryota</taxon>
        <taxon>Metazoa</taxon>
        <taxon>Ecdysozoa</taxon>
        <taxon>Arthropoda</taxon>
        <taxon>Hexapoda</taxon>
        <taxon>Insecta</taxon>
        <taxon>Pterygota</taxon>
        <taxon>Neoptera</taxon>
        <taxon>Endopterygota</taxon>
        <taxon>Coleoptera</taxon>
        <taxon>Polyphaga</taxon>
        <taxon>Cucujiformia</taxon>
        <taxon>Chrysomeloidea</taxon>
        <taxon>Chrysomelidae</taxon>
        <taxon>Galerucinae</taxon>
        <taxon>Diabroticina</taxon>
        <taxon>Diabroticites</taxon>
        <taxon>Diabrotica</taxon>
    </lineage>
</organism>
<dbReference type="InterPro" id="IPR036249">
    <property type="entry name" value="Thioredoxin-like_sf"/>
</dbReference>
<dbReference type="GO" id="GO:0005737">
    <property type="term" value="C:cytoplasm"/>
    <property type="evidence" value="ECO:0007669"/>
    <property type="project" value="TreeGrafter"/>
</dbReference>
<dbReference type="InterPro" id="IPR004045">
    <property type="entry name" value="Glutathione_S-Trfase_N"/>
</dbReference>
<dbReference type="InParanoid" id="A0A6P7FQ90"/>
<dbReference type="GO" id="GO:0006414">
    <property type="term" value="P:translational elongation"/>
    <property type="evidence" value="ECO:0007669"/>
    <property type="project" value="TreeGrafter"/>
</dbReference>
<dbReference type="InterPro" id="IPR050802">
    <property type="entry name" value="EF-GSTs"/>
</dbReference>
<feature type="domain" description="GST N-terminal" evidence="1">
    <location>
        <begin position="2"/>
        <end position="84"/>
    </location>
</feature>
<dbReference type="Pfam" id="PF02798">
    <property type="entry name" value="GST_N"/>
    <property type="match status" value="1"/>
</dbReference>
<dbReference type="Gene3D" id="1.20.1050.10">
    <property type="match status" value="1"/>
</dbReference>
<proteinExistence type="predicted"/>
<name>A0A6P7FQ90_DIAVI</name>
<dbReference type="GO" id="GO:0005634">
    <property type="term" value="C:nucleus"/>
    <property type="evidence" value="ECO:0007669"/>
    <property type="project" value="TreeGrafter"/>
</dbReference>
<evidence type="ECO:0000313" key="2">
    <source>
        <dbReference type="RefSeq" id="XP_028136932.1"/>
    </source>
</evidence>
<dbReference type="CDD" id="cd03044">
    <property type="entry name" value="GST_N_EF1Bgamma"/>
    <property type="match status" value="1"/>
</dbReference>
<dbReference type="PROSITE" id="PS50404">
    <property type="entry name" value="GST_NTER"/>
    <property type="match status" value="1"/>
</dbReference>
<dbReference type="AlphaFoldDB" id="A0A6P7FQ90"/>
<accession>A0A6P7FQ90</accession>
<sequence length="137" mass="15275">MAAGTLYTYPENFRAAKTLIAAQYAKANVKVAPNFVFGETNKTKEFTKKFPSGKVPAFESNDGKYLQDSNAIAYYVSNEQLRGKNEYDRAQILQWIGFAEGEIVPAACAWVFPILGIVKNNSGNDEVSTFSFKHLLY</sequence>
<dbReference type="RefSeq" id="XP_028136932.1">
    <property type="nucleotide sequence ID" value="XM_028281131.1"/>
</dbReference>
<evidence type="ECO:0000259" key="1">
    <source>
        <dbReference type="PROSITE" id="PS50404"/>
    </source>
</evidence>
<reference evidence="2" key="1">
    <citation type="submission" date="2025-08" db="UniProtKB">
        <authorList>
            <consortium name="RefSeq"/>
        </authorList>
    </citation>
    <scope>IDENTIFICATION</scope>
    <source>
        <tissue evidence="2">Whole insect</tissue>
    </source>
</reference>
<dbReference type="SUPFAM" id="SSF52833">
    <property type="entry name" value="Thioredoxin-like"/>
    <property type="match status" value="1"/>
</dbReference>
<dbReference type="PANTHER" id="PTHR43986">
    <property type="entry name" value="ELONGATION FACTOR 1-GAMMA"/>
    <property type="match status" value="1"/>
</dbReference>
<dbReference type="FunFam" id="3.40.30.10:FF:000233">
    <property type="entry name" value="Elongation factor 1-gamma"/>
    <property type="match status" value="1"/>
</dbReference>
<dbReference type="Gene3D" id="3.40.30.10">
    <property type="entry name" value="Glutaredoxin"/>
    <property type="match status" value="1"/>
</dbReference>
<gene>
    <name evidence="2" type="primary">LOC114331537</name>
</gene>
<dbReference type="PANTHER" id="PTHR43986:SF1">
    <property type="entry name" value="ELONGATION FACTOR 1-GAMMA"/>
    <property type="match status" value="1"/>
</dbReference>
<dbReference type="InterPro" id="IPR036282">
    <property type="entry name" value="Glutathione-S-Trfase_C_sf"/>
</dbReference>
<dbReference type="SUPFAM" id="SSF47616">
    <property type="entry name" value="GST C-terminal domain-like"/>
    <property type="match status" value="1"/>
</dbReference>